<accession>A0ABR6ZL95</accession>
<feature type="domain" description="Beta-lactamase-related" evidence="1">
    <location>
        <begin position="44"/>
        <end position="361"/>
    </location>
</feature>
<proteinExistence type="predicted"/>
<dbReference type="PANTHER" id="PTHR46825:SF12">
    <property type="entry name" value="PENICILLIN-BINDING PROTEIN 4"/>
    <property type="match status" value="1"/>
</dbReference>
<dbReference type="Proteomes" id="UP000650424">
    <property type="component" value="Unassembled WGS sequence"/>
</dbReference>
<dbReference type="Gene3D" id="3.40.710.10">
    <property type="entry name" value="DD-peptidase/beta-lactamase superfamily"/>
    <property type="match status" value="1"/>
</dbReference>
<dbReference type="RefSeq" id="WP_186945896.1">
    <property type="nucleotide sequence ID" value="NZ_JACOGF010000002.1"/>
</dbReference>
<dbReference type="Pfam" id="PF11954">
    <property type="entry name" value="DUF3471"/>
    <property type="match status" value="1"/>
</dbReference>
<dbReference type="InterPro" id="IPR012338">
    <property type="entry name" value="Beta-lactam/transpept-like"/>
</dbReference>
<dbReference type="InterPro" id="IPR001466">
    <property type="entry name" value="Beta-lactam-related"/>
</dbReference>
<protein>
    <submittedName>
        <fullName evidence="3">Serine hydrolase</fullName>
    </submittedName>
</protein>
<dbReference type="SUPFAM" id="SSF56601">
    <property type="entry name" value="beta-lactamase/transpeptidase-like"/>
    <property type="match status" value="1"/>
</dbReference>
<sequence>MLGYVTQAVADDTAAIAEHIRHVENGLLPPAVIKGRPVQPMRLSDRMEALKVPGISIALINHGKIEWARGYGYADLASKRPVTVETRFQAASISKSVTAMAALALVERGTLSLDGDVNQQLVSWKLPANAYTAQQAVTLRGLLSHTAGVNVHGFQGYAYNQDVPTLLQILDGKKPANSAAVRVTALPGSAWSYSGGGYSIVQLLMTDTTQESFPALMKKIVLDKLGMTHSSFELPAQWQAMTASAYLADGKPVSGNWHRYPELAAAGLWTTPSDLARFAIEIQQSSAGKSNKVLSQEMTRKMLTRSKLSDYGLGLFVGAVRDEHESFGHTGGNMGIRTMMTAFNSTGQGATLMTNSDNGAELIQEVLRAISVEYGWTDYRVIEKVAVAGDAGEYKKFAGEYAVASFPVVVTADGDRLHIKAQPLGAFQQELFPDVNGNYFMLNNDVTVHFEKDASGIVTGMTVHGKNKSSGKKIK</sequence>
<dbReference type="EMBL" id="JACOGF010000002">
    <property type="protein sequence ID" value="MBC3916646.1"/>
    <property type="molecule type" value="Genomic_DNA"/>
</dbReference>
<evidence type="ECO:0000313" key="4">
    <source>
        <dbReference type="Proteomes" id="UP000650424"/>
    </source>
</evidence>
<dbReference type="InterPro" id="IPR021860">
    <property type="entry name" value="Peptidase_S12_Pab87-rel_C"/>
</dbReference>
<evidence type="ECO:0000313" key="3">
    <source>
        <dbReference type="EMBL" id="MBC3916646.1"/>
    </source>
</evidence>
<keyword evidence="3" id="KW-0378">Hydrolase</keyword>
<evidence type="ECO:0000259" key="1">
    <source>
        <dbReference type="Pfam" id="PF00144"/>
    </source>
</evidence>
<reference evidence="3 4" key="1">
    <citation type="submission" date="2020-08" db="EMBL/GenBank/DDBJ databases">
        <title>Novel species isolated from subtropical streams in China.</title>
        <authorList>
            <person name="Lu H."/>
        </authorList>
    </citation>
    <scope>NUCLEOTIDE SEQUENCE [LARGE SCALE GENOMIC DNA]</scope>
    <source>
        <strain evidence="3 4">CY18W</strain>
    </source>
</reference>
<feature type="domain" description="Peptidase S12 Pab87-related C-terminal" evidence="2">
    <location>
        <begin position="384"/>
        <end position="464"/>
    </location>
</feature>
<evidence type="ECO:0000259" key="2">
    <source>
        <dbReference type="Pfam" id="PF11954"/>
    </source>
</evidence>
<name>A0ABR6ZL95_9BURK</name>
<dbReference type="InterPro" id="IPR050491">
    <property type="entry name" value="AmpC-like"/>
</dbReference>
<gene>
    <name evidence="3" type="ORF">H8L32_04030</name>
</gene>
<dbReference type="Pfam" id="PF00144">
    <property type="entry name" value="Beta-lactamase"/>
    <property type="match status" value="1"/>
</dbReference>
<comment type="caution">
    <text evidence="3">The sequence shown here is derived from an EMBL/GenBank/DDBJ whole genome shotgun (WGS) entry which is preliminary data.</text>
</comment>
<dbReference type="GO" id="GO:0016787">
    <property type="term" value="F:hydrolase activity"/>
    <property type="evidence" value="ECO:0007669"/>
    <property type="project" value="UniProtKB-KW"/>
</dbReference>
<dbReference type="PANTHER" id="PTHR46825">
    <property type="entry name" value="D-ALANYL-D-ALANINE-CARBOXYPEPTIDASE/ENDOPEPTIDASE AMPH"/>
    <property type="match status" value="1"/>
</dbReference>
<organism evidence="3 4">
    <name type="scientific">Undibacterium hunanense</name>
    <dbReference type="NCBI Taxonomy" id="2762292"/>
    <lineage>
        <taxon>Bacteria</taxon>
        <taxon>Pseudomonadati</taxon>
        <taxon>Pseudomonadota</taxon>
        <taxon>Betaproteobacteria</taxon>
        <taxon>Burkholderiales</taxon>
        <taxon>Oxalobacteraceae</taxon>
        <taxon>Undibacterium</taxon>
    </lineage>
</organism>
<keyword evidence="4" id="KW-1185">Reference proteome</keyword>